<evidence type="ECO:0000313" key="1">
    <source>
        <dbReference type="EMBL" id="TXG61790.1"/>
    </source>
</evidence>
<proteinExistence type="predicted"/>
<reference evidence="2" key="1">
    <citation type="journal article" date="2019" name="Gigascience">
        <title>De novo genome assembly of the endangered Acer yangbiense, a plant species with extremely small populations endemic to Yunnan Province, China.</title>
        <authorList>
            <person name="Yang J."/>
            <person name="Wariss H.M."/>
            <person name="Tao L."/>
            <person name="Zhang R."/>
            <person name="Yun Q."/>
            <person name="Hollingsworth P."/>
            <person name="Dao Z."/>
            <person name="Luo G."/>
            <person name="Guo H."/>
            <person name="Ma Y."/>
            <person name="Sun W."/>
        </authorList>
    </citation>
    <scope>NUCLEOTIDE SEQUENCE [LARGE SCALE GENOMIC DNA]</scope>
    <source>
        <strain evidence="2">cv. Malutang</strain>
    </source>
</reference>
<dbReference type="OrthoDB" id="10538003at2759"/>
<dbReference type="EMBL" id="VAHF01000005">
    <property type="protein sequence ID" value="TXG61790.1"/>
    <property type="molecule type" value="Genomic_DNA"/>
</dbReference>
<gene>
    <name evidence="1" type="ORF">EZV62_013153</name>
</gene>
<protein>
    <submittedName>
        <fullName evidence="1">Uncharacterized protein</fullName>
    </submittedName>
</protein>
<evidence type="ECO:0000313" key="2">
    <source>
        <dbReference type="Proteomes" id="UP000323000"/>
    </source>
</evidence>
<name>A0A5C7HY18_9ROSI</name>
<keyword evidence="2" id="KW-1185">Reference proteome</keyword>
<accession>A0A5C7HY18</accession>
<comment type="caution">
    <text evidence="1">The sequence shown here is derived from an EMBL/GenBank/DDBJ whole genome shotgun (WGS) entry which is preliminary data.</text>
</comment>
<dbReference type="AlphaFoldDB" id="A0A5C7HY18"/>
<sequence>MIHISFLFINMDHQSPSLFTSTHATGAEATHNSEKEKLRGLLDIDLNRPLDPQMVEDGAIQIKQNQITEGGLIFVEKNQGGDLRGFDGVEASTSSVGVTKPLN</sequence>
<dbReference type="Proteomes" id="UP000323000">
    <property type="component" value="Chromosome 5"/>
</dbReference>
<organism evidence="1 2">
    <name type="scientific">Acer yangbiense</name>
    <dbReference type="NCBI Taxonomy" id="1000413"/>
    <lineage>
        <taxon>Eukaryota</taxon>
        <taxon>Viridiplantae</taxon>
        <taxon>Streptophyta</taxon>
        <taxon>Embryophyta</taxon>
        <taxon>Tracheophyta</taxon>
        <taxon>Spermatophyta</taxon>
        <taxon>Magnoliopsida</taxon>
        <taxon>eudicotyledons</taxon>
        <taxon>Gunneridae</taxon>
        <taxon>Pentapetalae</taxon>
        <taxon>rosids</taxon>
        <taxon>malvids</taxon>
        <taxon>Sapindales</taxon>
        <taxon>Sapindaceae</taxon>
        <taxon>Hippocastanoideae</taxon>
        <taxon>Acereae</taxon>
        <taxon>Acer</taxon>
    </lineage>
</organism>